<dbReference type="AlphaFoldDB" id="A0A8H3LPW0"/>
<accession>A0A8H3LPW0</accession>
<organism evidence="1 2">
    <name type="scientific">Rhizophagus clarus</name>
    <dbReference type="NCBI Taxonomy" id="94130"/>
    <lineage>
        <taxon>Eukaryota</taxon>
        <taxon>Fungi</taxon>
        <taxon>Fungi incertae sedis</taxon>
        <taxon>Mucoromycota</taxon>
        <taxon>Glomeromycotina</taxon>
        <taxon>Glomeromycetes</taxon>
        <taxon>Glomerales</taxon>
        <taxon>Glomeraceae</taxon>
        <taxon>Rhizophagus</taxon>
    </lineage>
</organism>
<sequence>MTDVSSFLNGHLHEILLDSNIKSFKIVKEVDGSRKLIGYFNTWNHVSTCINNLQLWNDKQISWCCYFSPNFKNLQNFAKIGNADKSSKTPYRSNFSSSGFYINNYNNNCNKTSKSSLFTKKIT</sequence>
<reference evidence="1" key="1">
    <citation type="submission" date="2019-10" db="EMBL/GenBank/DDBJ databases">
        <title>Conservation and host-specific expression of non-tandemly repeated heterogenous ribosome RNA gene in arbuscular mycorrhizal fungi.</title>
        <authorList>
            <person name="Maeda T."/>
            <person name="Kobayashi Y."/>
            <person name="Nakagawa T."/>
            <person name="Ezawa T."/>
            <person name="Yamaguchi K."/>
            <person name="Bino T."/>
            <person name="Nishimoto Y."/>
            <person name="Shigenobu S."/>
            <person name="Kawaguchi M."/>
        </authorList>
    </citation>
    <scope>NUCLEOTIDE SEQUENCE</scope>
    <source>
        <strain evidence="1">HR1</strain>
    </source>
</reference>
<protein>
    <submittedName>
        <fullName evidence="1">Uncharacterized protein</fullName>
    </submittedName>
</protein>
<gene>
    <name evidence="1" type="ORF">RCL2_001658800</name>
</gene>
<dbReference type="EMBL" id="BLAL01000191">
    <property type="protein sequence ID" value="GES89700.1"/>
    <property type="molecule type" value="Genomic_DNA"/>
</dbReference>
<evidence type="ECO:0000313" key="2">
    <source>
        <dbReference type="Proteomes" id="UP000615446"/>
    </source>
</evidence>
<name>A0A8H3LPW0_9GLOM</name>
<comment type="caution">
    <text evidence="1">The sequence shown here is derived from an EMBL/GenBank/DDBJ whole genome shotgun (WGS) entry which is preliminary data.</text>
</comment>
<dbReference type="Proteomes" id="UP000615446">
    <property type="component" value="Unassembled WGS sequence"/>
</dbReference>
<evidence type="ECO:0000313" key="1">
    <source>
        <dbReference type="EMBL" id="GES89700.1"/>
    </source>
</evidence>
<proteinExistence type="predicted"/>